<dbReference type="AlphaFoldDB" id="A0A1F6M4F5"/>
<gene>
    <name evidence="1" type="ORF">A3B90_00285</name>
</gene>
<evidence type="ECO:0000313" key="1">
    <source>
        <dbReference type="EMBL" id="OGH66433.1"/>
    </source>
</evidence>
<name>A0A1F6M4F5_9BACT</name>
<organism evidence="1 2">
    <name type="scientific">Candidatus Magasanikbacteria bacterium RIFCSPHIGHO2_02_FULL_41_13</name>
    <dbReference type="NCBI Taxonomy" id="1798676"/>
    <lineage>
        <taxon>Bacteria</taxon>
        <taxon>Candidatus Magasanikiibacteriota</taxon>
    </lineage>
</organism>
<protein>
    <submittedName>
        <fullName evidence="1">Uncharacterized protein</fullName>
    </submittedName>
</protein>
<reference evidence="1 2" key="1">
    <citation type="journal article" date="2016" name="Nat. Commun.">
        <title>Thousands of microbial genomes shed light on interconnected biogeochemical processes in an aquifer system.</title>
        <authorList>
            <person name="Anantharaman K."/>
            <person name="Brown C.T."/>
            <person name="Hug L.A."/>
            <person name="Sharon I."/>
            <person name="Castelle C.J."/>
            <person name="Probst A.J."/>
            <person name="Thomas B.C."/>
            <person name="Singh A."/>
            <person name="Wilkins M.J."/>
            <person name="Karaoz U."/>
            <person name="Brodie E.L."/>
            <person name="Williams K.H."/>
            <person name="Hubbard S.S."/>
            <person name="Banfield J.F."/>
        </authorList>
    </citation>
    <scope>NUCLEOTIDE SEQUENCE [LARGE SCALE GENOMIC DNA]</scope>
</reference>
<accession>A0A1F6M4F5</accession>
<dbReference type="STRING" id="1798676.A3B90_00285"/>
<dbReference type="EMBL" id="MFPX01000018">
    <property type="protein sequence ID" value="OGH66433.1"/>
    <property type="molecule type" value="Genomic_DNA"/>
</dbReference>
<sequence>MALTAAAVEASVGCVLVDRAVAVVVLPVTVLGEGQQLTLADVPALEAETGLRAIAAGTDAAGGRGARVASLLQEAIVGLSVAVVVEAIAFFSYGEYLLFAGLVSRTVGVAMARSAVAGPDLVGFGRSIVAGTDCVRIAGAAHAVVDLAIAVVVGTVDAVLGAWDDFPQTLGHLTVDALLHATAAGPDALAKGRAIVAAYPEAGAAVVVLIDLAIAVVVEVVTKFVAGLESQGRADRLPRHSIAHHDPFGAAFTESGRAGLAESRQVVDLSVAVVVEVVAGFGGRRKRRGRAAKLPSQTTALQDSLGAAFTDADRAGFADSVEVVGGAVAVVVQSVAELGAGQILVKACSPVVVWVTKLGASMADALVEGVCGPGVAVLGAPRLTITLESVVNLSVTVVVGSVTELVLGDAGDACATVTGRQSLAGADALANCAGLVEVEAVVDDVVAVVVQPVAEFGAGVAVVGVWRQNRRVDWWGDCSISRRNRSVRSASAHVGRGGRSIERQDCRVGRRRNRSIRSASAQVGRGQSVERSGRTIACRIVRARVGVVVVCIGGASAVRLPVGRIHGIRASVLTRSDAIRGGHLTIGRVCILVYDADPGHAHLAAFAV</sequence>
<proteinExistence type="predicted"/>
<evidence type="ECO:0000313" key="2">
    <source>
        <dbReference type="Proteomes" id="UP000178742"/>
    </source>
</evidence>
<dbReference type="Proteomes" id="UP000178742">
    <property type="component" value="Unassembled WGS sequence"/>
</dbReference>
<comment type="caution">
    <text evidence="1">The sequence shown here is derived from an EMBL/GenBank/DDBJ whole genome shotgun (WGS) entry which is preliminary data.</text>
</comment>